<dbReference type="PROSITE" id="PS51318">
    <property type="entry name" value="TAT"/>
    <property type="match status" value="1"/>
</dbReference>
<dbReference type="InterPro" id="IPR006311">
    <property type="entry name" value="TAT_signal"/>
</dbReference>
<name>A0A937X774_9BACT</name>
<dbReference type="InterPro" id="IPR007332">
    <property type="entry name" value="DUF411"/>
</dbReference>
<protein>
    <submittedName>
        <fullName evidence="1">DUF411 domain-containing protein</fullName>
    </submittedName>
</protein>
<evidence type="ECO:0000313" key="1">
    <source>
        <dbReference type="EMBL" id="MBM3275590.1"/>
    </source>
</evidence>
<dbReference type="AlphaFoldDB" id="A0A937X774"/>
<comment type="caution">
    <text evidence="1">The sequence shown here is derived from an EMBL/GenBank/DDBJ whole genome shotgun (WGS) entry which is preliminary data.</text>
</comment>
<gene>
    <name evidence="1" type="ORF">FJZ00_10575</name>
</gene>
<accession>A0A937X774</accession>
<evidence type="ECO:0000313" key="2">
    <source>
        <dbReference type="Proteomes" id="UP000703893"/>
    </source>
</evidence>
<dbReference type="EMBL" id="VGJX01000641">
    <property type="protein sequence ID" value="MBM3275590.1"/>
    <property type="molecule type" value="Genomic_DNA"/>
</dbReference>
<proteinExistence type="predicted"/>
<reference evidence="1 2" key="1">
    <citation type="submission" date="2019-03" db="EMBL/GenBank/DDBJ databases">
        <title>Lake Tanganyika Metagenome-Assembled Genomes (MAGs).</title>
        <authorList>
            <person name="Tran P."/>
        </authorList>
    </citation>
    <scope>NUCLEOTIDE SEQUENCE [LARGE SCALE GENOMIC DNA]</scope>
    <source>
        <strain evidence="1">K_DeepCast_65m_m2_236</strain>
    </source>
</reference>
<dbReference type="Pfam" id="PF04214">
    <property type="entry name" value="DUF411"/>
    <property type="match status" value="1"/>
</dbReference>
<organism evidence="1 2">
    <name type="scientific">Candidatus Tanganyikabacteria bacterium</name>
    <dbReference type="NCBI Taxonomy" id="2961651"/>
    <lineage>
        <taxon>Bacteria</taxon>
        <taxon>Bacillati</taxon>
        <taxon>Candidatus Sericytochromatia</taxon>
        <taxon>Candidatus Tanganyikabacteria</taxon>
    </lineage>
</organism>
<dbReference type="SUPFAM" id="SSF52833">
    <property type="entry name" value="Thioredoxin-like"/>
    <property type="match status" value="1"/>
</dbReference>
<sequence>MKHEPKGRLLVSHISRRDAVATLAAGLATIAGGRLAAQAKPALTVYKDPNCGCCAKWADHMKANGFTATVKDTADMPAIKAKHHVGDALQSCHTTLVGDYVIEGHVPAVDVKRLLAEKPKGIVGLTIPGMPASAPGMDLTPFKPYDVLTFDVKGKTTVFAKHTKL</sequence>
<dbReference type="Proteomes" id="UP000703893">
    <property type="component" value="Unassembled WGS sequence"/>
</dbReference>
<dbReference type="InterPro" id="IPR036249">
    <property type="entry name" value="Thioredoxin-like_sf"/>
</dbReference>